<evidence type="ECO:0000256" key="1">
    <source>
        <dbReference type="ARBA" id="ARBA00022603"/>
    </source>
</evidence>
<dbReference type="GO" id="GO:0032259">
    <property type="term" value="P:methylation"/>
    <property type="evidence" value="ECO:0007669"/>
    <property type="project" value="UniProtKB-KW"/>
</dbReference>
<reference evidence="5 6" key="1">
    <citation type="journal article" date="2014" name="Int. J. Syst. Evol. Microbiol.">
        <title>Complete genome sequence of Corynebacterium casei LMG S-19264T (=DSM 44701T), isolated from a smear-ripened cheese.</title>
        <authorList>
            <consortium name="US DOE Joint Genome Institute (JGI-PGF)"/>
            <person name="Walter F."/>
            <person name="Albersmeier A."/>
            <person name="Kalinowski J."/>
            <person name="Ruckert C."/>
        </authorList>
    </citation>
    <scope>NUCLEOTIDE SEQUENCE [LARGE SCALE GENOMIC DNA]</scope>
    <source>
        <strain evidence="5 6">CGMCC 1.16330</strain>
    </source>
</reference>
<dbReference type="InterPro" id="IPR041698">
    <property type="entry name" value="Methyltransf_25"/>
</dbReference>
<organism evidence="5 6">
    <name type="scientific">Caldovatus sediminis</name>
    <dbReference type="NCBI Taxonomy" id="2041189"/>
    <lineage>
        <taxon>Bacteria</taxon>
        <taxon>Pseudomonadati</taxon>
        <taxon>Pseudomonadota</taxon>
        <taxon>Alphaproteobacteria</taxon>
        <taxon>Acetobacterales</taxon>
        <taxon>Roseomonadaceae</taxon>
        <taxon>Caldovatus</taxon>
    </lineage>
</organism>
<dbReference type="InterPro" id="IPR019734">
    <property type="entry name" value="TPR_rpt"/>
</dbReference>
<gene>
    <name evidence="5" type="ORF">GCM10010964_38450</name>
</gene>
<dbReference type="Pfam" id="PF13649">
    <property type="entry name" value="Methyltransf_25"/>
    <property type="match status" value="1"/>
</dbReference>
<feature type="repeat" description="TPR" evidence="3">
    <location>
        <begin position="7"/>
        <end position="40"/>
    </location>
</feature>
<proteinExistence type="predicted"/>
<dbReference type="Pfam" id="PF13424">
    <property type="entry name" value="TPR_12"/>
    <property type="match status" value="1"/>
</dbReference>
<feature type="repeat" description="TPR" evidence="3">
    <location>
        <begin position="109"/>
        <end position="142"/>
    </location>
</feature>
<dbReference type="Pfam" id="PF13432">
    <property type="entry name" value="TPR_16"/>
    <property type="match status" value="1"/>
</dbReference>
<comment type="caution">
    <text evidence="5">The sequence shown here is derived from an EMBL/GenBank/DDBJ whole genome shotgun (WGS) entry which is preliminary data.</text>
</comment>
<evidence type="ECO:0000256" key="2">
    <source>
        <dbReference type="ARBA" id="ARBA00022679"/>
    </source>
</evidence>
<dbReference type="RefSeq" id="WP_188903199.1">
    <property type="nucleotide sequence ID" value="NZ_BMKS01000016.1"/>
</dbReference>
<dbReference type="AlphaFoldDB" id="A0A8J3EDX7"/>
<keyword evidence="2" id="KW-0808">Transferase</keyword>
<dbReference type="PROSITE" id="PS50005">
    <property type="entry name" value="TPR"/>
    <property type="match status" value="3"/>
</dbReference>
<evidence type="ECO:0000256" key="3">
    <source>
        <dbReference type="PROSITE-ProRule" id="PRU00339"/>
    </source>
</evidence>
<feature type="domain" description="Methyltransferase" evidence="4">
    <location>
        <begin position="248"/>
        <end position="338"/>
    </location>
</feature>
<evidence type="ECO:0000313" key="6">
    <source>
        <dbReference type="Proteomes" id="UP000597507"/>
    </source>
</evidence>
<accession>A0A8J3EDX7</accession>
<dbReference type="CDD" id="cd02440">
    <property type="entry name" value="AdoMet_MTases"/>
    <property type="match status" value="1"/>
</dbReference>
<dbReference type="GO" id="GO:0008168">
    <property type="term" value="F:methyltransferase activity"/>
    <property type="evidence" value="ECO:0007669"/>
    <property type="project" value="UniProtKB-KW"/>
</dbReference>
<evidence type="ECO:0000259" key="4">
    <source>
        <dbReference type="Pfam" id="PF13649"/>
    </source>
</evidence>
<dbReference type="InterPro" id="IPR029063">
    <property type="entry name" value="SAM-dependent_MTases_sf"/>
</dbReference>
<dbReference type="PANTHER" id="PTHR43861">
    <property type="entry name" value="TRANS-ACONITATE 2-METHYLTRANSFERASE-RELATED"/>
    <property type="match status" value="1"/>
</dbReference>
<feature type="repeat" description="TPR" evidence="3">
    <location>
        <begin position="75"/>
        <end position="108"/>
    </location>
</feature>
<dbReference type="Gene3D" id="1.25.40.10">
    <property type="entry name" value="Tetratricopeptide repeat domain"/>
    <property type="match status" value="2"/>
</dbReference>
<dbReference type="SUPFAM" id="SSF48452">
    <property type="entry name" value="TPR-like"/>
    <property type="match status" value="1"/>
</dbReference>
<name>A0A8J3EDX7_9PROT</name>
<dbReference type="EMBL" id="BMKS01000016">
    <property type="protein sequence ID" value="GGG47384.1"/>
    <property type="molecule type" value="Genomic_DNA"/>
</dbReference>
<dbReference type="PANTHER" id="PTHR43861:SF1">
    <property type="entry name" value="TRANS-ACONITATE 2-METHYLTRANSFERASE"/>
    <property type="match status" value="1"/>
</dbReference>
<evidence type="ECO:0000313" key="5">
    <source>
        <dbReference type="EMBL" id="GGG47384.1"/>
    </source>
</evidence>
<keyword evidence="1" id="KW-0489">Methyltransferase</keyword>
<dbReference type="SMART" id="SM00028">
    <property type="entry name" value="TPR"/>
    <property type="match status" value="5"/>
</dbReference>
<keyword evidence="3" id="KW-0802">TPR repeat</keyword>
<dbReference type="SUPFAM" id="SSF53335">
    <property type="entry name" value="S-adenosyl-L-methionine-dependent methyltransferases"/>
    <property type="match status" value="1"/>
</dbReference>
<protein>
    <recommendedName>
        <fullName evidence="4">Methyltransferase domain-containing protein</fullName>
    </recommendedName>
</protein>
<dbReference type="Proteomes" id="UP000597507">
    <property type="component" value="Unassembled WGS sequence"/>
</dbReference>
<sequence length="408" mass="42046">MAQAEDADRWLREGAARHARGEVAAAEALYREVLRVRPDDPNAANLLGVAARQRGDLAAALDWGARAVALRPGAGAFLANYGAALAEAGRLAEAVATLRQALAARPDDAVTLRNLGQALCAMGDPRAALAPLERAAALRPDAAEPMLALAHARREAGDAAGAAQAAEAALGRARGDPALAAQARFLLAALGRAAPPARAPAAYVRDLFDQYAPRFESELTGRLGYRAPEALAALLRRAGVPAERGLRVLDLGCGTGLSGAALAPFAARLEGLDLSPRMLAEARRREGLYAALHEADLLEWLPRHRGAFDLIAAADVLNYLGDLAPALVAIAAALAPGGVAAFSVEAGPAGTPYALGEGMRYRHDPAHVAALAAAAGLAELARAPATLREERGAPVAGELFVLRRGEGG</sequence>
<dbReference type="InterPro" id="IPR011990">
    <property type="entry name" value="TPR-like_helical_dom_sf"/>
</dbReference>
<keyword evidence="6" id="KW-1185">Reference proteome</keyword>
<dbReference type="Gene3D" id="3.40.50.150">
    <property type="entry name" value="Vaccinia Virus protein VP39"/>
    <property type="match status" value="1"/>
</dbReference>